<dbReference type="InterPro" id="IPR025665">
    <property type="entry name" value="Beta-barrel_OMP_2"/>
</dbReference>
<name>A0ABT4L994_9SPHI</name>
<feature type="signal peptide" evidence="1">
    <location>
        <begin position="1"/>
        <end position="20"/>
    </location>
</feature>
<evidence type="ECO:0000256" key="1">
    <source>
        <dbReference type="SAM" id="SignalP"/>
    </source>
</evidence>
<gene>
    <name evidence="3" type="ORF">O0955_10810</name>
</gene>
<evidence type="ECO:0000313" key="3">
    <source>
        <dbReference type="EMBL" id="MCZ4244494.1"/>
    </source>
</evidence>
<organism evidence="3 4">
    <name type="scientific">Pedobacter punctiformis</name>
    <dbReference type="NCBI Taxonomy" id="3004097"/>
    <lineage>
        <taxon>Bacteria</taxon>
        <taxon>Pseudomonadati</taxon>
        <taxon>Bacteroidota</taxon>
        <taxon>Sphingobacteriia</taxon>
        <taxon>Sphingobacteriales</taxon>
        <taxon>Sphingobacteriaceae</taxon>
        <taxon>Pedobacter</taxon>
    </lineage>
</organism>
<keyword evidence="4" id="KW-1185">Reference proteome</keyword>
<dbReference type="SUPFAM" id="SSF56925">
    <property type="entry name" value="OMPA-like"/>
    <property type="match status" value="1"/>
</dbReference>
<dbReference type="Proteomes" id="UP001144347">
    <property type="component" value="Unassembled WGS sequence"/>
</dbReference>
<dbReference type="EMBL" id="JAPWGM010000003">
    <property type="protein sequence ID" value="MCZ4244494.1"/>
    <property type="molecule type" value="Genomic_DNA"/>
</dbReference>
<protein>
    <submittedName>
        <fullName evidence="3">Porin family protein</fullName>
    </submittedName>
</protein>
<evidence type="ECO:0000259" key="2">
    <source>
        <dbReference type="Pfam" id="PF13568"/>
    </source>
</evidence>
<keyword evidence="1" id="KW-0732">Signal</keyword>
<evidence type="ECO:0000313" key="4">
    <source>
        <dbReference type="Proteomes" id="UP001144347"/>
    </source>
</evidence>
<dbReference type="RefSeq" id="WP_269427562.1">
    <property type="nucleotide sequence ID" value="NZ_JAPWGM010000003.1"/>
</dbReference>
<dbReference type="InterPro" id="IPR011250">
    <property type="entry name" value="OMP/PagP_B-barrel"/>
</dbReference>
<dbReference type="Pfam" id="PF13568">
    <property type="entry name" value="OMP_b-brl_2"/>
    <property type="match status" value="1"/>
</dbReference>
<accession>A0ABT4L994</accession>
<feature type="domain" description="Outer membrane protein beta-barrel" evidence="2">
    <location>
        <begin position="20"/>
        <end position="197"/>
    </location>
</feature>
<feature type="chain" id="PRO_5045209770" evidence="1">
    <location>
        <begin position="21"/>
        <end position="220"/>
    </location>
</feature>
<reference evidence="3" key="1">
    <citation type="submission" date="2022-12" db="EMBL/GenBank/DDBJ databases">
        <title>Genome sequence of HCMS5-2.</title>
        <authorList>
            <person name="Woo H."/>
        </authorList>
    </citation>
    <scope>NUCLEOTIDE SEQUENCE</scope>
    <source>
        <strain evidence="3">HCMS5-2</strain>
    </source>
</reference>
<sequence>MKKIILSLLTVAGLGFAASAQNSTPVKFGIKAGVAFPNMTISAMGVSASFDPKTSYYVGGTADFQISDMFSIQPGLTFTNKGTKISGDNFEFNQEDVAIESASSATLNFMYIEVPVNAVARFNVGNAGKVFIGAGPYFAYAVSANAKAGGVKEDIKFGASESGFKRTDLGLNFMAGYELNNGFNIHAGYGLGLSSILDQEVSEDVAFKNKVFSVGLGYSF</sequence>
<comment type="caution">
    <text evidence="3">The sequence shown here is derived from an EMBL/GenBank/DDBJ whole genome shotgun (WGS) entry which is preliminary data.</text>
</comment>
<proteinExistence type="predicted"/>